<name>A0A834T612_9FABA</name>
<comment type="caution">
    <text evidence="1">The sequence shown here is derived from an EMBL/GenBank/DDBJ whole genome shotgun (WGS) entry which is preliminary data.</text>
</comment>
<dbReference type="Proteomes" id="UP000634136">
    <property type="component" value="Unassembled WGS sequence"/>
</dbReference>
<dbReference type="AlphaFoldDB" id="A0A834T612"/>
<organism evidence="1 2">
    <name type="scientific">Senna tora</name>
    <dbReference type="NCBI Taxonomy" id="362788"/>
    <lineage>
        <taxon>Eukaryota</taxon>
        <taxon>Viridiplantae</taxon>
        <taxon>Streptophyta</taxon>
        <taxon>Embryophyta</taxon>
        <taxon>Tracheophyta</taxon>
        <taxon>Spermatophyta</taxon>
        <taxon>Magnoliopsida</taxon>
        <taxon>eudicotyledons</taxon>
        <taxon>Gunneridae</taxon>
        <taxon>Pentapetalae</taxon>
        <taxon>rosids</taxon>
        <taxon>fabids</taxon>
        <taxon>Fabales</taxon>
        <taxon>Fabaceae</taxon>
        <taxon>Caesalpinioideae</taxon>
        <taxon>Cassia clade</taxon>
        <taxon>Senna</taxon>
    </lineage>
</organism>
<gene>
    <name evidence="1" type="ORF">G2W53_030054</name>
</gene>
<proteinExistence type="predicted"/>
<dbReference type="EMBL" id="JAAIUW010000009">
    <property type="protein sequence ID" value="KAF7816085.1"/>
    <property type="molecule type" value="Genomic_DNA"/>
</dbReference>
<evidence type="ECO:0000313" key="1">
    <source>
        <dbReference type="EMBL" id="KAF7816085.1"/>
    </source>
</evidence>
<keyword evidence="2" id="KW-1185">Reference proteome</keyword>
<sequence>MSGAINEMKEVVNEGVVHQKARFEVGENRPRSRILGMERFPRLAKSKRKKQT</sequence>
<accession>A0A834T612</accession>
<protein>
    <submittedName>
        <fullName evidence="1">Uncharacterized protein</fullName>
    </submittedName>
</protein>
<reference evidence="1" key="1">
    <citation type="submission" date="2020-09" db="EMBL/GenBank/DDBJ databases">
        <title>Genome-Enabled Discovery of Anthraquinone Biosynthesis in Senna tora.</title>
        <authorList>
            <person name="Kang S.-H."/>
            <person name="Pandey R.P."/>
            <person name="Lee C.-M."/>
            <person name="Sim J.-S."/>
            <person name="Jeong J.-T."/>
            <person name="Choi B.-S."/>
            <person name="Jung M."/>
            <person name="Ginzburg D."/>
            <person name="Zhao K."/>
            <person name="Won S.Y."/>
            <person name="Oh T.-J."/>
            <person name="Yu Y."/>
            <person name="Kim N.-H."/>
            <person name="Lee O.R."/>
            <person name="Lee T.-H."/>
            <person name="Bashyal P."/>
            <person name="Kim T.-S."/>
            <person name="Lee W.-H."/>
            <person name="Kawkins C."/>
            <person name="Kim C.-K."/>
            <person name="Kim J.S."/>
            <person name="Ahn B.O."/>
            <person name="Rhee S.Y."/>
            <person name="Sohng J.K."/>
        </authorList>
    </citation>
    <scope>NUCLEOTIDE SEQUENCE</scope>
    <source>
        <tissue evidence="1">Leaf</tissue>
    </source>
</reference>
<evidence type="ECO:0000313" key="2">
    <source>
        <dbReference type="Proteomes" id="UP000634136"/>
    </source>
</evidence>